<feature type="non-terminal residue" evidence="3">
    <location>
        <position position="1"/>
    </location>
</feature>
<proteinExistence type="inferred from homology"/>
<organism evidence="3 4">
    <name type="scientific">Teladorsagia circumcincta</name>
    <name type="common">Brown stomach worm</name>
    <name type="synonym">Ostertagia circumcincta</name>
    <dbReference type="NCBI Taxonomy" id="45464"/>
    <lineage>
        <taxon>Eukaryota</taxon>
        <taxon>Metazoa</taxon>
        <taxon>Ecdysozoa</taxon>
        <taxon>Nematoda</taxon>
        <taxon>Chromadorea</taxon>
        <taxon>Rhabditida</taxon>
        <taxon>Rhabditina</taxon>
        <taxon>Rhabditomorpha</taxon>
        <taxon>Strongyloidea</taxon>
        <taxon>Trichostrongylidae</taxon>
        <taxon>Teladorsagia</taxon>
    </lineage>
</organism>
<reference evidence="3 4" key="1">
    <citation type="submission" date="2015-09" db="EMBL/GenBank/DDBJ databases">
        <title>Draft genome of the parasitic nematode Teladorsagia circumcincta isolate WARC Sus (inbred).</title>
        <authorList>
            <person name="Mitreva M."/>
        </authorList>
    </citation>
    <scope>NUCLEOTIDE SEQUENCE [LARGE SCALE GENOMIC DNA]</scope>
    <source>
        <strain evidence="3 4">S</strain>
    </source>
</reference>
<accession>A0A2G9TV33</accession>
<name>A0A2G9TV33_TELCI</name>
<keyword evidence="4" id="KW-1185">Reference proteome</keyword>
<dbReference type="PANTHER" id="PTHR23300">
    <property type="entry name" value="METHANETHIOL OXIDASE"/>
    <property type="match status" value="1"/>
</dbReference>
<protein>
    <submittedName>
        <fullName evidence="3">Selenium binding protein</fullName>
    </submittedName>
</protein>
<comment type="similarity">
    <text evidence="1">Belongs to the selenium-binding protein family.</text>
</comment>
<evidence type="ECO:0000256" key="1">
    <source>
        <dbReference type="ARBA" id="ARBA00005606"/>
    </source>
</evidence>
<evidence type="ECO:0000256" key="2">
    <source>
        <dbReference type="ARBA" id="ARBA00023266"/>
    </source>
</evidence>
<dbReference type="EMBL" id="KZ353013">
    <property type="protein sequence ID" value="PIO61785.1"/>
    <property type="molecule type" value="Genomic_DNA"/>
</dbReference>
<dbReference type="Proteomes" id="UP000230423">
    <property type="component" value="Unassembled WGS sequence"/>
</dbReference>
<dbReference type="GO" id="GO:0008430">
    <property type="term" value="F:selenium binding"/>
    <property type="evidence" value="ECO:0007669"/>
    <property type="project" value="InterPro"/>
</dbReference>
<evidence type="ECO:0000313" key="4">
    <source>
        <dbReference type="Proteomes" id="UP000230423"/>
    </source>
</evidence>
<feature type="non-terminal residue" evidence="3">
    <location>
        <position position="247"/>
    </location>
</feature>
<gene>
    <name evidence="3" type="ORF">TELCIR_16679</name>
</gene>
<dbReference type="PANTHER" id="PTHR23300:SF0">
    <property type="entry name" value="METHANETHIOL OXIDASE"/>
    <property type="match status" value="1"/>
</dbReference>
<dbReference type="AlphaFoldDB" id="A0A2G9TV33"/>
<sequence length="247" mass="27443">MSTCKSKCGGPGYASPKEAIMGPREKVGVLFTACAHTKATSEDMLVAIDVDPNSPTYCQVLSKVVFPHKGDEVHHSGWNACSSCHGNPSAKRSHLVLPCLNSDRIYVANVTDEHNIRLEKLDFFHEKNKSLSPKISDHHLFLAYYAVTIEPEDVHKHGVSFPHTAHCLADGNIMISTLGDIHGNHKGNFLLIDGETFEPKGCWLDSESSVPFNYDFWYQPRRDVMISTEWGTPHVIKQGFDPKDVVA</sequence>
<keyword evidence="2" id="KW-0711">Selenium</keyword>
<evidence type="ECO:0000313" key="3">
    <source>
        <dbReference type="EMBL" id="PIO61785.1"/>
    </source>
</evidence>
<dbReference type="Pfam" id="PF05694">
    <property type="entry name" value="SBP56"/>
    <property type="match status" value="2"/>
</dbReference>
<dbReference type="InterPro" id="IPR008826">
    <property type="entry name" value="Se-bd"/>
</dbReference>
<dbReference type="OrthoDB" id="10252446at2759"/>